<gene>
    <name evidence="2" type="ORF">METZ01_LOCUS357225</name>
</gene>
<evidence type="ECO:0000313" key="2">
    <source>
        <dbReference type="EMBL" id="SVD04371.1"/>
    </source>
</evidence>
<feature type="non-terminal residue" evidence="2">
    <location>
        <position position="1"/>
    </location>
</feature>
<accession>A0A382S648</accession>
<dbReference type="EMBL" id="UINC01126103">
    <property type="protein sequence ID" value="SVD04371.1"/>
    <property type="molecule type" value="Genomic_DNA"/>
</dbReference>
<protein>
    <submittedName>
        <fullName evidence="2">Uncharacterized protein</fullName>
    </submittedName>
</protein>
<reference evidence="2" key="1">
    <citation type="submission" date="2018-05" db="EMBL/GenBank/DDBJ databases">
        <authorList>
            <person name="Lanie J.A."/>
            <person name="Ng W.-L."/>
            <person name="Kazmierczak K.M."/>
            <person name="Andrzejewski T.M."/>
            <person name="Davidsen T.M."/>
            <person name="Wayne K.J."/>
            <person name="Tettelin H."/>
            <person name="Glass J.I."/>
            <person name="Rusch D."/>
            <person name="Podicherti R."/>
            <person name="Tsui H.-C.T."/>
            <person name="Winkler M.E."/>
        </authorList>
    </citation>
    <scope>NUCLEOTIDE SEQUENCE</scope>
</reference>
<organism evidence="2">
    <name type="scientific">marine metagenome</name>
    <dbReference type="NCBI Taxonomy" id="408172"/>
    <lineage>
        <taxon>unclassified sequences</taxon>
        <taxon>metagenomes</taxon>
        <taxon>ecological metagenomes</taxon>
    </lineage>
</organism>
<proteinExistence type="predicted"/>
<sequence length="74" mass="7931">VSTNSTTPASQKNWGKSAYLLAAPCRESGSGLLLRPATTRNILKPIRADSPSITPHPDIGQEPNIGHLTFRHKG</sequence>
<feature type="region of interest" description="Disordered" evidence="1">
    <location>
        <begin position="45"/>
        <end position="65"/>
    </location>
</feature>
<evidence type="ECO:0000256" key="1">
    <source>
        <dbReference type="SAM" id="MobiDB-lite"/>
    </source>
</evidence>
<dbReference type="AlphaFoldDB" id="A0A382S648"/>
<name>A0A382S648_9ZZZZ</name>